<keyword evidence="2" id="KW-1185">Reference proteome</keyword>
<dbReference type="EMBL" id="KV878336">
    <property type="protein sequence ID" value="OJJ50604.1"/>
    <property type="molecule type" value="Genomic_DNA"/>
</dbReference>
<dbReference type="AlphaFoldDB" id="A0A1L9SU07"/>
<name>A0A1L9SU07_9EURO</name>
<protein>
    <recommendedName>
        <fullName evidence="3">F-box domain-containing protein</fullName>
    </recommendedName>
</protein>
<evidence type="ECO:0000313" key="2">
    <source>
        <dbReference type="Proteomes" id="UP000184188"/>
    </source>
</evidence>
<accession>A0A1L9SU07</accession>
<dbReference type="RefSeq" id="XP_022585114.1">
    <property type="nucleotide sequence ID" value="XM_022724382.1"/>
</dbReference>
<evidence type="ECO:0000313" key="1">
    <source>
        <dbReference type="EMBL" id="OJJ50604.1"/>
    </source>
</evidence>
<dbReference type="Proteomes" id="UP000184188">
    <property type="component" value="Unassembled WGS sequence"/>
</dbReference>
<reference evidence="2" key="1">
    <citation type="journal article" date="2017" name="Genome Biol.">
        <title>Comparative genomics reveals high biological diversity and specific adaptations in the industrially and medically important fungal genus Aspergillus.</title>
        <authorList>
            <person name="de Vries R.P."/>
            <person name="Riley R."/>
            <person name="Wiebenga A."/>
            <person name="Aguilar-Osorio G."/>
            <person name="Amillis S."/>
            <person name="Uchima C.A."/>
            <person name="Anderluh G."/>
            <person name="Asadollahi M."/>
            <person name="Askin M."/>
            <person name="Barry K."/>
            <person name="Battaglia E."/>
            <person name="Bayram O."/>
            <person name="Benocci T."/>
            <person name="Braus-Stromeyer S.A."/>
            <person name="Caldana C."/>
            <person name="Canovas D."/>
            <person name="Cerqueira G.C."/>
            <person name="Chen F."/>
            <person name="Chen W."/>
            <person name="Choi C."/>
            <person name="Clum A."/>
            <person name="Dos Santos R.A."/>
            <person name="Damasio A.R."/>
            <person name="Diallinas G."/>
            <person name="Emri T."/>
            <person name="Fekete E."/>
            <person name="Flipphi M."/>
            <person name="Freyberg S."/>
            <person name="Gallo A."/>
            <person name="Gournas C."/>
            <person name="Habgood R."/>
            <person name="Hainaut M."/>
            <person name="Harispe M.L."/>
            <person name="Henrissat B."/>
            <person name="Hilden K.S."/>
            <person name="Hope R."/>
            <person name="Hossain A."/>
            <person name="Karabika E."/>
            <person name="Karaffa L."/>
            <person name="Karanyi Z."/>
            <person name="Krasevec N."/>
            <person name="Kuo A."/>
            <person name="Kusch H."/>
            <person name="LaButti K."/>
            <person name="Lagendijk E.L."/>
            <person name="Lapidus A."/>
            <person name="Levasseur A."/>
            <person name="Lindquist E."/>
            <person name="Lipzen A."/>
            <person name="Logrieco A.F."/>
            <person name="MacCabe A."/>
            <person name="Maekelae M.R."/>
            <person name="Malavazi I."/>
            <person name="Melin P."/>
            <person name="Meyer V."/>
            <person name="Mielnichuk N."/>
            <person name="Miskei M."/>
            <person name="Molnar A.P."/>
            <person name="Mule G."/>
            <person name="Ngan C.Y."/>
            <person name="Orejas M."/>
            <person name="Orosz E."/>
            <person name="Ouedraogo J.P."/>
            <person name="Overkamp K.M."/>
            <person name="Park H.-S."/>
            <person name="Perrone G."/>
            <person name="Piumi F."/>
            <person name="Punt P.J."/>
            <person name="Ram A.F."/>
            <person name="Ramon A."/>
            <person name="Rauscher S."/>
            <person name="Record E."/>
            <person name="Riano-Pachon D.M."/>
            <person name="Robert V."/>
            <person name="Roehrig J."/>
            <person name="Ruller R."/>
            <person name="Salamov A."/>
            <person name="Salih N.S."/>
            <person name="Samson R.A."/>
            <person name="Sandor E."/>
            <person name="Sanguinetti M."/>
            <person name="Schuetze T."/>
            <person name="Sepcic K."/>
            <person name="Shelest E."/>
            <person name="Sherlock G."/>
            <person name="Sophianopoulou V."/>
            <person name="Squina F.M."/>
            <person name="Sun H."/>
            <person name="Susca A."/>
            <person name="Todd R.B."/>
            <person name="Tsang A."/>
            <person name="Unkles S.E."/>
            <person name="van de Wiele N."/>
            <person name="van Rossen-Uffink D."/>
            <person name="Oliveira J.V."/>
            <person name="Vesth T.C."/>
            <person name="Visser J."/>
            <person name="Yu J.-H."/>
            <person name="Zhou M."/>
            <person name="Andersen M.R."/>
            <person name="Archer D.B."/>
            <person name="Baker S.E."/>
            <person name="Benoit I."/>
            <person name="Brakhage A.A."/>
            <person name="Braus G.H."/>
            <person name="Fischer R."/>
            <person name="Frisvad J.C."/>
            <person name="Goldman G.H."/>
            <person name="Houbraken J."/>
            <person name="Oakley B."/>
            <person name="Pocsi I."/>
            <person name="Scazzocchio C."/>
            <person name="Seiboth B."/>
            <person name="vanKuyk P.A."/>
            <person name="Wortman J."/>
            <person name="Dyer P.S."/>
            <person name="Grigoriev I.V."/>
        </authorList>
    </citation>
    <scope>NUCLEOTIDE SEQUENCE [LARGE SCALE GENOMIC DNA]</scope>
    <source>
        <strain evidence="2">CBS 506.65</strain>
    </source>
</reference>
<organism evidence="1 2">
    <name type="scientific">Penicilliopsis zonata CBS 506.65</name>
    <dbReference type="NCBI Taxonomy" id="1073090"/>
    <lineage>
        <taxon>Eukaryota</taxon>
        <taxon>Fungi</taxon>
        <taxon>Dikarya</taxon>
        <taxon>Ascomycota</taxon>
        <taxon>Pezizomycotina</taxon>
        <taxon>Eurotiomycetes</taxon>
        <taxon>Eurotiomycetidae</taxon>
        <taxon>Eurotiales</taxon>
        <taxon>Aspergillaceae</taxon>
        <taxon>Penicilliopsis</taxon>
    </lineage>
</organism>
<gene>
    <name evidence="1" type="ORF">ASPZODRAFT_137761</name>
</gene>
<dbReference type="VEuPathDB" id="FungiDB:ASPZODRAFT_137761"/>
<dbReference type="GeneID" id="34610847"/>
<evidence type="ECO:0008006" key="3">
    <source>
        <dbReference type="Google" id="ProtNLM"/>
    </source>
</evidence>
<proteinExistence type="predicted"/>
<sequence length="176" mass="19964">MFSNTSLDSLVPLIELIGKNLDLEDLRSLRLTNKTFSQIAFLPTFAEKAYKCLTVNFSRASLAELHEIAQDGFLSSFPRKLIFTNYPDKIGLFFIQRDPYITQTMDSLSMSDLAQLRDDILKLKNCQEIVLEASTVKEGHSSQDGWFQEDTINLLIRILTEHGTAPMTFTATRPPL</sequence>